<dbReference type="AlphaFoldDB" id="A0A839SMZ4"/>
<protein>
    <submittedName>
        <fullName evidence="6">DeoR family glycerol-3-phosphate regulon repressor</fullName>
    </submittedName>
</protein>
<dbReference type="GO" id="GO:0003700">
    <property type="term" value="F:DNA-binding transcription factor activity"/>
    <property type="evidence" value="ECO:0007669"/>
    <property type="project" value="InterPro"/>
</dbReference>
<dbReference type="SUPFAM" id="SSF46785">
    <property type="entry name" value="Winged helix' DNA-binding domain"/>
    <property type="match status" value="1"/>
</dbReference>
<gene>
    <name evidence="6" type="ORF">FHR98_000456</name>
</gene>
<dbReference type="InterPro" id="IPR050313">
    <property type="entry name" value="Carb_Metab_HTH_regulators"/>
</dbReference>
<keyword evidence="7" id="KW-1185">Reference proteome</keyword>
<dbReference type="Pfam" id="PF08220">
    <property type="entry name" value="HTH_DeoR"/>
    <property type="match status" value="1"/>
</dbReference>
<dbReference type="PROSITE" id="PS51000">
    <property type="entry name" value="HTH_DEOR_2"/>
    <property type="match status" value="1"/>
</dbReference>
<dbReference type="InterPro" id="IPR036390">
    <property type="entry name" value="WH_DNA-bd_sf"/>
</dbReference>
<dbReference type="Proteomes" id="UP000581135">
    <property type="component" value="Unassembled WGS sequence"/>
</dbReference>
<evidence type="ECO:0000256" key="3">
    <source>
        <dbReference type="ARBA" id="ARBA00023125"/>
    </source>
</evidence>
<dbReference type="Pfam" id="PF00455">
    <property type="entry name" value="DeoRC"/>
    <property type="match status" value="1"/>
</dbReference>
<dbReference type="PANTHER" id="PTHR30363">
    <property type="entry name" value="HTH-TYPE TRANSCRIPTIONAL REGULATOR SRLR-RELATED"/>
    <property type="match status" value="1"/>
</dbReference>
<dbReference type="Gene3D" id="3.30.750.70">
    <property type="entry name" value="4-hydroxybutyrate coenzyme like domains"/>
    <property type="match status" value="1"/>
</dbReference>
<dbReference type="InterPro" id="IPR014036">
    <property type="entry name" value="DeoR-like_C"/>
</dbReference>
<name>A0A839SMZ4_9PROT</name>
<evidence type="ECO:0000313" key="6">
    <source>
        <dbReference type="EMBL" id="MBB3064191.1"/>
    </source>
</evidence>
<dbReference type="SMART" id="SM01134">
    <property type="entry name" value="DeoRC"/>
    <property type="match status" value="1"/>
</dbReference>
<dbReference type="PROSITE" id="PS00894">
    <property type="entry name" value="HTH_DEOR_1"/>
    <property type="match status" value="1"/>
</dbReference>
<dbReference type="GO" id="GO:0003677">
    <property type="term" value="F:DNA binding"/>
    <property type="evidence" value="ECO:0007669"/>
    <property type="project" value="UniProtKB-KW"/>
</dbReference>
<dbReference type="PANTHER" id="PTHR30363:SF4">
    <property type="entry name" value="GLYCEROL-3-PHOSPHATE REGULON REPRESSOR"/>
    <property type="match status" value="1"/>
</dbReference>
<dbReference type="InterPro" id="IPR018356">
    <property type="entry name" value="Tscrpt_reg_HTH_DeoR_CS"/>
</dbReference>
<feature type="domain" description="HTH deoR-type" evidence="5">
    <location>
        <begin position="3"/>
        <end position="58"/>
    </location>
</feature>
<reference evidence="6 7" key="1">
    <citation type="submission" date="2020-08" db="EMBL/GenBank/DDBJ databases">
        <title>Genomic Encyclopedia of Type Strains, Phase III (KMG-III): the genomes of soil and plant-associated and newly described type strains.</title>
        <authorList>
            <person name="Whitman W."/>
        </authorList>
    </citation>
    <scope>NUCLEOTIDE SEQUENCE [LARGE SCALE GENOMIC DNA]</scope>
    <source>
        <strain evidence="6 7">CECT 8803</strain>
    </source>
</reference>
<comment type="caution">
    <text evidence="6">The sequence shown here is derived from an EMBL/GenBank/DDBJ whole genome shotgun (WGS) entry which is preliminary data.</text>
</comment>
<proteinExistence type="predicted"/>
<evidence type="ECO:0000313" key="7">
    <source>
        <dbReference type="Proteomes" id="UP000581135"/>
    </source>
</evidence>
<dbReference type="EMBL" id="JACHXA010000001">
    <property type="protein sequence ID" value="MBB3064191.1"/>
    <property type="molecule type" value="Genomic_DNA"/>
</dbReference>
<keyword evidence="2" id="KW-0805">Transcription regulation</keyword>
<dbReference type="InterPro" id="IPR037171">
    <property type="entry name" value="NagB/RpiA_transferase-like"/>
</dbReference>
<evidence type="ECO:0000256" key="4">
    <source>
        <dbReference type="ARBA" id="ARBA00023163"/>
    </source>
</evidence>
<keyword evidence="4" id="KW-0804">Transcription</keyword>
<organism evidence="6 7">
    <name type="scientific">Limibacillus halophilus</name>
    <dbReference type="NCBI Taxonomy" id="1579333"/>
    <lineage>
        <taxon>Bacteria</taxon>
        <taxon>Pseudomonadati</taxon>
        <taxon>Pseudomonadota</taxon>
        <taxon>Alphaproteobacteria</taxon>
        <taxon>Rhodospirillales</taxon>
        <taxon>Rhodovibrionaceae</taxon>
        <taxon>Limibacillus</taxon>
    </lineage>
</organism>
<dbReference type="SUPFAM" id="SSF100950">
    <property type="entry name" value="NagB/RpiA/CoA transferase-like"/>
    <property type="match status" value="1"/>
</dbReference>
<dbReference type="RefSeq" id="WP_183414996.1">
    <property type="nucleotide sequence ID" value="NZ_JACHXA010000001.1"/>
</dbReference>
<keyword evidence="1" id="KW-0678">Repressor</keyword>
<sequence>MSLTGRQHTIADIVAREGFTTVDSLAAAFSVTTQTIRRDLRSLCDRGILRRRHGGVDLPSGNENLPYPMRQILALREKQRIARAVADYVPDGASLAFSIGTTPEIVATALSGHKNLRVFTNNINVAAAACRNASFEVTTAGGRLRNQDMDVIGPSADAFFASYKVDFGIFGVGGVDADGSLLDFTEDEVKVRETIRQNCRQSLLVLDHTKFGRPAHVRGGYIHEMSVVFCDQDPPETIRKSLSDAGVKFVLGRGRPEE</sequence>
<evidence type="ECO:0000256" key="2">
    <source>
        <dbReference type="ARBA" id="ARBA00023015"/>
    </source>
</evidence>
<evidence type="ECO:0000259" key="5">
    <source>
        <dbReference type="PROSITE" id="PS51000"/>
    </source>
</evidence>
<accession>A0A839SMZ4</accession>
<dbReference type="InterPro" id="IPR001034">
    <property type="entry name" value="DeoR_HTH"/>
</dbReference>
<dbReference type="PRINTS" id="PR00037">
    <property type="entry name" value="HTHLACR"/>
</dbReference>
<keyword evidence="3" id="KW-0238">DNA-binding</keyword>
<dbReference type="SMART" id="SM00420">
    <property type="entry name" value="HTH_DEOR"/>
    <property type="match status" value="1"/>
</dbReference>
<evidence type="ECO:0000256" key="1">
    <source>
        <dbReference type="ARBA" id="ARBA00022491"/>
    </source>
</evidence>